<organism evidence="2 3">
    <name type="scientific">Rhodovulum strictum</name>
    <dbReference type="NCBI Taxonomy" id="58314"/>
    <lineage>
        <taxon>Bacteria</taxon>
        <taxon>Pseudomonadati</taxon>
        <taxon>Pseudomonadota</taxon>
        <taxon>Alphaproteobacteria</taxon>
        <taxon>Rhodobacterales</taxon>
        <taxon>Paracoccaceae</taxon>
        <taxon>Rhodovulum</taxon>
    </lineage>
</organism>
<name>A0A844BB71_9RHOB</name>
<dbReference type="InterPro" id="IPR022472">
    <property type="entry name" value="VPLPA-CTERM"/>
</dbReference>
<keyword evidence="1" id="KW-0812">Transmembrane</keyword>
<reference evidence="2 3" key="1">
    <citation type="submission" date="2019-11" db="EMBL/GenBank/DDBJ databases">
        <title>Draft Whole-Genome sequence of the marine photosynthetic bacterium Rhodovulum strictum DSM 11289.</title>
        <authorList>
            <person name="Kyndt J.A."/>
            <person name="Meyer T.E."/>
        </authorList>
    </citation>
    <scope>NUCLEOTIDE SEQUENCE [LARGE SCALE GENOMIC DNA]</scope>
    <source>
        <strain evidence="2 3">DSM 11289</strain>
    </source>
</reference>
<evidence type="ECO:0000313" key="3">
    <source>
        <dbReference type="Proteomes" id="UP000466730"/>
    </source>
</evidence>
<dbReference type="AlphaFoldDB" id="A0A844BB71"/>
<evidence type="ECO:0000313" key="2">
    <source>
        <dbReference type="EMBL" id="MRH19909.1"/>
    </source>
</evidence>
<dbReference type="Proteomes" id="UP000466730">
    <property type="component" value="Unassembled WGS sequence"/>
</dbReference>
<dbReference type="NCBIfam" id="TIGR03370">
    <property type="entry name" value="VPLPA-CTERM"/>
    <property type="match status" value="1"/>
</dbReference>
<keyword evidence="1" id="KW-0472">Membrane</keyword>
<keyword evidence="1" id="KW-1133">Transmembrane helix</keyword>
<protein>
    <submittedName>
        <fullName evidence="2">VPLPA-CTERM sorting domain-containing protein</fullName>
    </submittedName>
</protein>
<comment type="caution">
    <text evidence="2">The sequence shown here is derived from an EMBL/GenBank/DDBJ whole genome shotgun (WGS) entry which is preliminary data.</text>
</comment>
<accession>A0A844BB71</accession>
<dbReference type="EMBL" id="WJPO01000002">
    <property type="protein sequence ID" value="MRH19909.1"/>
    <property type="molecule type" value="Genomic_DNA"/>
</dbReference>
<sequence length="297" mass="30132">MMDGRIDSVRLCPDRQAECAAQDRLGNLPFRCIVIAGSGRRPSLSATGGIKMSDFSVRAGLAALALAVLPSLGSAATVIVNADEWATTDTGFAQAGAANVDRFVANLVSEFGTKIHAYSTNFAYTGASLAASMAAAGATYTTGLGITFDLPTLSTFDAILLGGNYLDGTQLATLSSYVTGGGNVYISAGTGVGGAAAEAAAWNPFLSAYNLQLVGNYVGPTGNVAMSGDTIFDGVSQLYFNNANGMTVTGNVVCCADQALFGVSRTDISAVPLPASGLLLGAALAGAGLAARRRRDR</sequence>
<gene>
    <name evidence="2" type="ORF">GH815_02790</name>
</gene>
<evidence type="ECO:0000256" key="1">
    <source>
        <dbReference type="SAM" id="Phobius"/>
    </source>
</evidence>
<proteinExistence type="predicted"/>
<feature type="transmembrane region" description="Helical" evidence="1">
    <location>
        <begin position="273"/>
        <end position="291"/>
    </location>
</feature>
<keyword evidence="3" id="KW-1185">Reference proteome</keyword>